<evidence type="ECO:0000259" key="4">
    <source>
        <dbReference type="Pfam" id="PF02872"/>
    </source>
</evidence>
<organism evidence="5 6">
    <name type="scientific">Solimonas marina</name>
    <dbReference type="NCBI Taxonomy" id="2714601"/>
    <lineage>
        <taxon>Bacteria</taxon>
        <taxon>Pseudomonadati</taxon>
        <taxon>Pseudomonadota</taxon>
        <taxon>Gammaproteobacteria</taxon>
        <taxon>Nevskiales</taxon>
        <taxon>Nevskiaceae</taxon>
        <taxon>Solimonas</taxon>
    </lineage>
</organism>
<keyword evidence="1 2" id="KW-0732">Signal</keyword>
<evidence type="ECO:0000313" key="6">
    <source>
        <dbReference type="Proteomes" id="UP000653472"/>
    </source>
</evidence>
<dbReference type="PRINTS" id="PR01607">
    <property type="entry name" value="APYRASEFAMLY"/>
</dbReference>
<keyword evidence="2" id="KW-0547">Nucleotide-binding</keyword>
<feature type="domain" description="Calcineurin-like phosphoesterase" evidence="3">
    <location>
        <begin position="37"/>
        <end position="296"/>
    </location>
</feature>
<comment type="similarity">
    <text evidence="2">Belongs to the 5'-nucleotidase family.</text>
</comment>
<keyword evidence="2" id="KW-0378">Hydrolase</keyword>
<dbReference type="GO" id="GO:0008253">
    <property type="term" value="F:5'-nucleotidase activity"/>
    <property type="evidence" value="ECO:0007669"/>
    <property type="project" value="TreeGrafter"/>
</dbReference>
<evidence type="ECO:0000256" key="1">
    <source>
        <dbReference type="ARBA" id="ARBA00022729"/>
    </source>
</evidence>
<dbReference type="SUPFAM" id="SSF55816">
    <property type="entry name" value="5'-nucleotidase (syn. UDP-sugar hydrolase), C-terminal domain"/>
    <property type="match status" value="1"/>
</dbReference>
<dbReference type="InterPro" id="IPR008334">
    <property type="entry name" value="5'-Nucleotdase_C"/>
</dbReference>
<dbReference type="AlphaFoldDB" id="A0A969WB28"/>
<dbReference type="Pfam" id="PF02872">
    <property type="entry name" value="5_nucleotid_C"/>
    <property type="match status" value="1"/>
</dbReference>
<dbReference type="GO" id="GO:0030288">
    <property type="term" value="C:outer membrane-bounded periplasmic space"/>
    <property type="evidence" value="ECO:0007669"/>
    <property type="project" value="TreeGrafter"/>
</dbReference>
<dbReference type="GO" id="GO:0009166">
    <property type="term" value="P:nucleotide catabolic process"/>
    <property type="evidence" value="ECO:0007669"/>
    <property type="project" value="InterPro"/>
</dbReference>
<dbReference type="PANTHER" id="PTHR11575">
    <property type="entry name" value="5'-NUCLEOTIDASE-RELATED"/>
    <property type="match status" value="1"/>
</dbReference>
<evidence type="ECO:0000313" key="5">
    <source>
        <dbReference type="EMBL" id="NKF22216.1"/>
    </source>
</evidence>
<dbReference type="PROSITE" id="PS51257">
    <property type="entry name" value="PROKAR_LIPOPROTEIN"/>
    <property type="match status" value="1"/>
</dbReference>
<dbReference type="InterPro" id="IPR004843">
    <property type="entry name" value="Calcineurin-like_PHP"/>
</dbReference>
<dbReference type="InterPro" id="IPR036907">
    <property type="entry name" value="5'-Nucleotdase_C_sf"/>
</dbReference>
<dbReference type="InterPro" id="IPR006179">
    <property type="entry name" value="5_nucleotidase/apyrase"/>
</dbReference>
<feature type="chain" id="PRO_5038157735" evidence="2">
    <location>
        <begin position="20"/>
        <end position="576"/>
    </location>
</feature>
<dbReference type="PANTHER" id="PTHR11575:SF24">
    <property type="entry name" value="5'-NUCLEOTIDASE"/>
    <property type="match status" value="1"/>
</dbReference>
<sequence length="576" mass="60664">MPRRPALAFALLAALTLLAGCKHAVRPAADDAPIAVRLIALNDFHGYLQDGGTIKLPNPMDPAHPLREPAGGIAYLATRVRELRAGQAHSLVVAAGDLVGASPLTSALFHDEPSITLLGELGLEFSSVGNHEFDHGHAELLRLQRGGCATPGDGRRSCLDGHFDGASFQYLAANVIDTRTGKPLFAPYAIKTFALGDGRSIRIGFIGMVLRQTATMVAPSGVAGLRFADEADTANALVPQLEAQGVHAIVLLIHQGVEPVPTPADPSCGDDSGGLLPILARLDPRIRVVISGHTHRVYVCHGANGRLYASAGSYGRFLTRYDLQLDPEHDTIVAATAENLPVINDHAANPAPDAYPSLKPDAAIAVQVARYVKAAAPLAERVVGHLRTPLSRVPNAAGESPLGDVIADAQLAATQGPTQRAVMALMNPGGIRNGFDHAGDVRYADAYATQPFGNNLMTMTLTGAQLYAVLDAQWRGETRTAVLQVSKGLHYRWRRDGDGAAVVPGSLTLNGEAVDTQASYRVTVNSFLADGGDGFDTLQHGRDVVGGAVDIDALVDYLQAHPALAAPATSRIERVD</sequence>
<dbReference type="InterPro" id="IPR029052">
    <property type="entry name" value="Metallo-depent_PP-like"/>
</dbReference>
<comment type="caution">
    <text evidence="5">The sequence shown here is derived from an EMBL/GenBank/DDBJ whole genome shotgun (WGS) entry which is preliminary data.</text>
</comment>
<dbReference type="Gene3D" id="3.90.780.10">
    <property type="entry name" value="5'-Nucleotidase, C-terminal domain"/>
    <property type="match status" value="1"/>
</dbReference>
<dbReference type="Pfam" id="PF00149">
    <property type="entry name" value="Metallophos"/>
    <property type="match status" value="1"/>
</dbReference>
<dbReference type="SUPFAM" id="SSF56300">
    <property type="entry name" value="Metallo-dependent phosphatases"/>
    <property type="match status" value="1"/>
</dbReference>
<evidence type="ECO:0000256" key="2">
    <source>
        <dbReference type="RuleBase" id="RU362119"/>
    </source>
</evidence>
<proteinExistence type="inferred from homology"/>
<dbReference type="GO" id="GO:0000166">
    <property type="term" value="F:nucleotide binding"/>
    <property type="evidence" value="ECO:0007669"/>
    <property type="project" value="UniProtKB-KW"/>
</dbReference>
<dbReference type="Gene3D" id="3.60.21.10">
    <property type="match status" value="1"/>
</dbReference>
<gene>
    <name evidence="5" type="ORF">G7Y82_07790</name>
</gene>
<evidence type="ECO:0000259" key="3">
    <source>
        <dbReference type="Pfam" id="PF00149"/>
    </source>
</evidence>
<accession>A0A969WB28</accession>
<reference evidence="5" key="1">
    <citation type="submission" date="2020-03" db="EMBL/GenBank/DDBJ databases">
        <title>Solimonas marina sp. nov., isolated from deep seawater of the Pacific Ocean.</title>
        <authorList>
            <person name="Liu X."/>
            <person name="Lai Q."/>
            <person name="Sun F."/>
            <person name="Gai Y."/>
            <person name="Li G."/>
            <person name="Shao Z."/>
        </authorList>
    </citation>
    <scope>NUCLEOTIDE SEQUENCE</scope>
    <source>
        <strain evidence="5">C16B3</strain>
    </source>
</reference>
<protein>
    <submittedName>
        <fullName evidence="5">Bifunctional metallophosphatase/5'-nucleotidase</fullName>
    </submittedName>
</protein>
<name>A0A969WB28_9GAMM</name>
<keyword evidence="6" id="KW-1185">Reference proteome</keyword>
<dbReference type="GO" id="GO:0008768">
    <property type="term" value="F:UDP-sugar diphosphatase activity"/>
    <property type="evidence" value="ECO:0007669"/>
    <property type="project" value="TreeGrafter"/>
</dbReference>
<feature type="domain" description="5'-Nucleotidase C-terminal" evidence="4">
    <location>
        <begin position="382"/>
        <end position="539"/>
    </location>
</feature>
<dbReference type="Proteomes" id="UP000653472">
    <property type="component" value="Unassembled WGS sequence"/>
</dbReference>
<dbReference type="EMBL" id="JAAVXB010000003">
    <property type="protein sequence ID" value="NKF22216.1"/>
    <property type="molecule type" value="Genomic_DNA"/>
</dbReference>
<feature type="signal peptide" evidence="2">
    <location>
        <begin position="1"/>
        <end position="19"/>
    </location>
</feature>